<evidence type="ECO:0000256" key="1">
    <source>
        <dbReference type="SAM" id="SignalP"/>
    </source>
</evidence>
<feature type="domain" description="DUF1214" evidence="2">
    <location>
        <begin position="243"/>
        <end position="326"/>
    </location>
</feature>
<dbReference type="InterPro" id="IPR037049">
    <property type="entry name" value="DUF1214_C_sf"/>
</dbReference>
<evidence type="ECO:0000259" key="2">
    <source>
        <dbReference type="Pfam" id="PF06742"/>
    </source>
</evidence>
<dbReference type="Gene3D" id="2.60.120.600">
    <property type="entry name" value="Domain of unknown function DUF1214, C-terminal domain"/>
    <property type="match status" value="1"/>
</dbReference>
<name>A0AAD0ZE64_9PSED</name>
<protein>
    <recommendedName>
        <fullName evidence="6">DUF1254 domain-containing protein</fullName>
    </recommendedName>
</protein>
<accession>A0AAD0ZE64</accession>
<dbReference type="EMBL" id="CP027750">
    <property type="protein sequence ID" value="AZE27149.1"/>
    <property type="molecule type" value="Genomic_DNA"/>
</dbReference>
<evidence type="ECO:0000313" key="4">
    <source>
        <dbReference type="EMBL" id="AZE27149.1"/>
    </source>
</evidence>
<feature type="domain" description="DUF1254" evidence="3">
    <location>
        <begin position="56"/>
        <end position="127"/>
    </location>
</feature>
<dbReference type="Gene3D" id="2.60.40.1610">
    <property type="entry name" value="Domain of unknown function DUF1254"/>
    <property type="match status" value="1"/>
</dbReference>
<dbReference type="Pfam" id="PF06863">
    <property type="entry name" value="DUF1254"/>
    <property type="match status" value="1"/>
</dbReference>
<keyword evidence="1" id="KW-0732">Signal</keyword>
<dbReference type="AlphaFoldDB" id="A0AAD0ZE64"/>
<dbReference type="PANTHER" id="PTHR36509">
    <property type="entry name" value="BLL3101 PROTEIN"/>
    <property type="match status" value="1"/>
</dbReference>
<dbReference type="Pfam" id="PF06742">
    <property type="entry name" value="DUF1214"/>
    <property type="match status" value="1"/>
</dbReference>
<evidence type="ECO:0008006" key="6">
    <source>
        <dbReference type="Google" id="ProtNLM"/>
    </source>
</evidence>
<dbReference type="RefSeq" id="WP_124301050.1">
    <property type="nucleotide sequence ID" value="NZ_CP027750.1"/>
</dbReference>
<dbReference type="Proteomes" id="UP000280455">
    <property type="component" value="Chromosome"/>
</dbReference>
<dbReference type="InterPro" id="IPR010621">
    <property type="entry name" value="DUF1214"/>
</dbReference>
<dbReference type="SUPFAM" id="SSF160935">
    <property type="entry name" value="VPA0735-like"/>
    <property type="match status" value="1"/>
</dbReference>
<evidence type="ECO:0000259" key="3">
    <source>
        <dbReference type="Pfam" id="PF06863"/>
    </source>
</evidence>
<sequence>MPYSFTAGIVALTLATFASANTQSSSDGATLVGVDNFIRAESDLYMGKRVASGGFGRFVHSREPVPIDAQDVIRMNRDTLYSSAVFDLDAGPVTITLPEAGERFMSMQVVNEDHYVSAVVYGAGRHTLTKEDIGTRYIFVAVRMFFDPTDREDLEQVHGLQDAIKVSQAKPGAFAVPKWDQASQKKMRDALAVLGSTIPNYNQSFGPKGGVDPIHHLIGTATGWGGNPSKDAIYLGGVIPQNDGKTVYRLKVGHVPVNSFWSVSVYNADGYFQKNPYDAYSLNNLTAKKSDDGSIVIQFGSCDGKIANCLPTMPGWNYTVRLYQPSNEILNGQWSFPQPQPVAL</sequence>
<evidence type="ECO:0000313" key="5">
    <source>
        <dbReference type="Proteomes" id="UP000280455"/>
    </source>
</evidence>
<organism evidence="4 5">
    <name type="scientific">Pseudomonas chlororaphis subsp. aureofaciens</name>
    <dbReference type="NCBI Taxonomy" id="587851"/>
    <lineage>
        <taxon>Bacteria</taxon>
        <taxon>Pseudomonadati</taxon>
        <taxon>Pseudomonadota</taxon>
        <taxon>Gammaproteobacteria</taxon>
        <taxon>Pseudomonadales</taxon>
        <taxon>Pseudomonadaceae</taxon>
        <taxon>Pseudomonas</taxon>
    </lineage>
</organism>
<dbReference type="PANTHER" id="PTHR36509:SF2">
    <property type="entry name" value="BLL3101 PROTEIN"/>
    <property type="match status" value="1"/>
</dbReference>
<feature type="chain" id="PRO_5041909761" description="DUF1254 domain-containing protein" evidence="1">
    <location>
        <begin position="21"/>
        <end position="344"/>
    </location>
</feature>
<gene>
    <name evidence="4" type="ORF">C4K07_0333</name>
</gene>
<dbReference type="InterPro" id="IPR037050">
    <property type="entry name" value="DUF1254_sf"/>
</dbReference>
<proteinExistence type="predicted"/>
<dbReference type="InterPro" id="IPR010679">
    <property type="entry name" value="DUF1254"/>
</dbReference>
<reference evidence="4 5" key="1">
    <citation type="submission" date="2018-03" db="EMBL/GenBank/DDBJ databases">
        <title>Diversity of phytobeneficial traits revealed by whole-genome analysis of worldwide-isolated phenazine-producing Pseudomonas spp.</title>
        <authorList>
            <person name="Biessy A."/>
            <person name="Novinscak A."/>
            <person name="Blom J."/>
            <person name="Leger G."/>
            <person name="Thomashow L.S."/>
            <person name="Cazorla F.M."/>
            <person name="Josic D."/>
            <person name="Filion M."/>
        </authorList>
    </citation>
    <scope>NUCLEOTIDE SEQUENCE [LARGE SCALE GENOMIC DNA]</scope>
    <source>
        <strain evidence="4 5">ChPhzS24</strain>
    </source>
</reference>
<feature type="signal peptide" evidence="1">
    <location>
        <begin position="1"/>
        <end position="20"/>
    </location>
</feature>